<dbReference type="InterPro" id="IPR008271">
    <property type="entry name" value="Ser/Thr_kinase_AS"/>
</dbReference>
<dbReference type="Proteomes" id="UP000637423">
    <property type="component" value="Unassembled WGS sequence"/>
</dbReference>
<dbReference type="InterPro" id="IPR011009">
    <property type="entry name" value="Kinase-like_dom_sf"/>
</dbReference>
<organism evidence="2 3">
    <name type="scientific">Undibacterium terreum</name>
    <dbReference type="NCBI Taxonomy" id="1224302"/>
    <lineage>
        <taxon>Bacteria</taxon>
        <taxon>Pseudomonadati</taxon>
        <taxon>Pseudomonadota</taxon>
        <taxon>Betaproteobacteria</taxon>
        <taxon>Burkholderiales</taxon>
        <taxon>Oxalobacteraceae</taxon>
        <taxon>Undibacterium</taxon>
    </lineage>
</organism>
<evidence type="ECO:0000313" key="3">
    <source>
        <dbReference type="Proteomes" id="UP000637423"/>
    </source>
</evidence>
<dbReference type="PANTHER" id="PTHR44329">
    <property type="entry name" value="SERINE/THREONINE-PROTEIN KINASE TNNI3K-RELATED"/>
    <property type="match status" value="1"/>
</dbReference>
<dbReference type="EMBL" id="BMED01000007">
    <property type="protein sequence ID" value="GGC98000.1"/>
    <property type="molecule type" value="Genomic_DNA"/>
</dbReference>
<dbReference type="PROSITE" id="PS50011">
    <property type="entry name" value="PROTEIN_KINASE_DOM"/>
    <property type="match status" value="1"/>
</dbReference>
<dbReference type="AlphaFoldDB" id="A0A916V0A7"/>
<feature type="domain" description="Protein kinase" evidence="1">
    <location>
        <begin position="1"/>
        <end position="248"/>
    </location>
</feature>
<dbReference type="Pfam" id="PF00069">
    <property type="entry name" value="Pkinase"/>
    <property type="match status" value="1"/>
</dbReference>
<evidence type="ECO:0000313" key="2">
    <source>
        <dbReference type="EMBL" id="GGC98000.1"/>
    </source>
</evidence>
<dbReference type="SMART" id="SM00220">
    <property type="entry name" value="S_TKc"/>
    <property type="match status" value="1"/>
</dbReference>
<reference evidence="2" key="2">
    <citation type="submission" date="2020-09" db="EMBL/GenBank/DDBJ databases">
        <authorList>
            <person name="Sun Q."/>
            <person name="Zhou Y."/>
        </authorList>
    </citation>
    <scope>NUCLEOTIDE SEQUENCE</scope>
    <source>
        <strain evidence="2">CGMCC 1.10998</strain>
    </source>
</reference>
<comment type="caution">
    <text evidence="2">The sequence shown here is derived from an EMBL/GenBank/DDBJ whole genome shotgun (WGS) entry which is preliminary data.</text>
</comment>
<dbReference type="InterPro" id="IPR000719">
    <property type="entry name" value="Prot_kinase_dom"/>
</dbReference>
<gene>
    <name evidence="2" type="ORF">GCM10011396_51900</name>
</gene>
<dbReference type="PIRSF" id="PIRSF000654">
    <property type="entry name" value="Integrin-linked_kinase"/>
    <property type="match status" value="1"/>
</dbReference>
<dbReference type="InterPro" id="IPR051681">
    <property type="entry name" value="Ser/Thr_Kinases-Pseudokinases"/>
</dbReference>
<dbReference type="SUPFAM" id="SSF56112">
    <property type="entry name" value="Protein kinase-like (PK-like)"/>
    <property type="match status" value="1"/>
</dbReference>
<keyword evidence="3" id="KW-1185">Reference proteome</keyword>
<dbReference type="Gene3D" id="1.10.510.10">
    <property type="entry name" value="Transferase(Phosphotransferase) domain 1"/>
    <property type="match status" value="1"/>
</dbReference>
<evidence type="ECO:0000259" key="1">
    <source>
        <dbReference type="PROSITE" id="PS50011"/>
    </source>
</evidence>
<dbReference type="PROSITE" id="PS00108">
    <property type="entry name" value="PROTEIN_KINASE_ST"/>
    <property type="match status" value="1"/>
</dbReference>
<dbReference type="GO" id="GO:0005524">
    <property type="term" value="F:ATP binding"/>
    <property type="evidence" value="ECO:0007669"/>
    <property type="project" value="InterPro"/>
</dbReference>
<sequence>MIEKDSHLYALKIAPVSGELKARFEREVDALKTCSHSAISKIHASDLMIVQNREYWTIIEEYLPFGTLQDLTQSRSLSGADILHMGVSLAEALAHLFERKFVHRDIKPANILFRNSTEPVLTDFGIVRMLNKQSLTQDFMAQGPGTPMYAAPEQLLNEKSTIDWRTDQFGLALVLAEQLLGHHPFLTDENSQPRDAVMTVASRQSMPDINKQRLIDSGFGCLIKAMSPWSVQRYRKPEEFLNALKGNN</sequence>
<dbReference type="CDD" id="cd14014">
    <property type="entry name" value="STKc_PknB_like"/>
    <property type="match status" value="1"/>
</dbReference>
<protein>
    <recommendedName>
        <fullName evidence="1">Protein kinase domain-containing protein</fullName>
    </recommendedName>
</protein>
<accession>A0A916V0A7</accession>
<name>A0A916V0A7_9BURK</name>
<dbReference type="GO" id="GO:0004674">
    <property type="term" value="F:protein serine/threonine kinase activity"/>
    <property type="evidence" value="ECO:0007669"/>
    <property type="project" value="TreeGrafter"/>
</dbReference>
<reference evidence="2" key="1">
    <citation type="journal article" date="2014" name="Int. J. Syst. Evol. Microbiol.">
        <title>Complete genome sequence of Corynebacterium casei LMG S-19264T (=DSM 44701T), isolated from a smear-ripened cheese.</title>
        <authorList>
            <consortium name="US DOE Joint Genome Institute (JGI-PGF)"/>
            <person name="Walter F."/>
            <person name="Albersmeier A."/>
            <person name="Kalinowski J."/>
            <person name="Ruckert C."/>
        </authorList>
    </citation>
    <scope>NUCLEOTIDE SEQUENCE</scope>
    <source>
        <strain evidence="2">CGMCC 1.10998</strain>
    </source>
</reference>
<proteinExistence type="predicted"/>